<evidence type="ECO:0000259" key="3">
    <source>
        <dbReference type="Pfam" id="PF03358"/>
    </source>
</evidence>
<sequence length="219" mass="24555">MKLMAINGSPRKNWNTATLLKKALEGAQSIGAETELIHLYDLNFKGCTSCFACKLIGGSNYGRCAMNDELTPVLKCIEEEADAFVLGTPIYFGAMTGEMRSCLERLLFAPLLYSLPPTSLFPRQIRTGMLYTMNAPEELSKQLGYDVVIKGSESQLQRVFGHAETFCSYDTYQFPDYSKVTMEMFDPKKKAARREEVFPDDCQNAFDFGRRLVTKGKAA</sequence>
<organism evidence="4">
    <name type="scientific">Candidatus Moduliflexus flocculans</name>
    <dbReference type="NCBI Taxonomy" id="1499966"/>
    <lineage>
        <taxon>Bacteria</taxon>
        <taxon>Candidatus Moduliflexota</taxon>
        <taxon>Candidatus Moduliflexia</taxon>
        <taxon>Candidatus Moduliflexales</taxon>
        <taxon>Candidatus Moduliflexaceae</taxon>
    </lineage>
</organism>
<dbReference type="AlphaFoldDB" id="A0A0S6VTG3"/>
<dbReference type="PANTHER" id="PTHR43278:SF2">
    <property type="entry name" value="IRON-SULFUR FLAVOPROTEIN"/>
    <property type="match status" value="1"/>
</dbReference>
<name>A0A0S6VTG3_9BACT</name>
<dbReference type="Proteomes" id="UP000030700">
    <property type="component" value="Unassembled WGS sequence"/>
</dbReference>
<gene>
    <name evidence="4" type="ORF">U14_00208</name>
</gene>
<dbReference type="InterPro" id="IPR029039">
    <property type="entry name" value="Flavoprotein-like_sf"/>
</dbReference>
<keyword evidence="1" id="KW-0285">Flavoprotein</keyword>
<accession>A0A0S6VTG3</accession>
<proteinExistence type="predicted"/>
<feature type="domain" description="NADPH-dependent FMN reductase-like" evidence="3">
    <location>
        <begin position="1"/>
        <end position="106"/>
    </location>
</feature>
<keyword evidence="5" id="KW-1185">Reference proteome</keyword>
<dbReference type="InterPro" id="IPR005025">
    <property type="entry name" value="FMN_Rdtase-like_dom"/>
</dbReference>
<dbReference type="Pfam" id="PF03358">
    <property type="entry name" value="FMN_red"/>
    <property type="match status" value="1"/>
</dbReference>
<dbReference type="STRING" id="1499966.U14_00208"/>
<dbReference type="GO" id="GO:0016491">
    <property type="term" value="F:oxidoreductase activity"/>
    <property type="evidence" value="ECO:0007669"/>
    <property type="project" value="InterPro"/>
</dbReference>
<protein>
    <submittedName>
        <fullName evidence="4">NADPH-dependent FMN reductase</fullName>
    </submittedName>
</protein>
<dbReference type="HOGENOM" id="CLU_050993_2_0_0"/>
<dbReference type="EMBL" id="DF820455">
    <property type="protein sequence ID" value="GAK48991.1"/>
    <property type="molecule type" value="Genomic_DNA"/>
</dbReference>
<dbReference type="InterPro" id="IPR051796">
    <property type="entry name" value="ISF_SsuE-like"/>
</dbReference>
<evidence type="ECO:0000256" key="2">
    <source>
        <dbReference type="ARBA" id="ARBA00022643"/>
    </source>
</evidence>
<dbReference type="PANTHER" id="PTHR43278">
    <property type="entry name" value="NAD(P)H-DEPENDENT FMN-CONTAINING OXIDOREDUCTASE YWQN-RELATED"/>
    <property type="match status" value="1"/>
</dbReference>
<dbReference type="Gene3D" id="3.40.50.360">
    <property type="match status" value="1"/>
</dbReference>
<evidence type="ECO:0000313" key="4">
    <source>
        <dbReference type="EMBL" id="GAK48991.1"/>
    </source>
</evidence>
<evidence type="ECO:0000256" key="1">
    <source>
        <dbReference type="ARBA" id="ARBA00022630"/>
    </source>
</evidence>
<reference evidence="4" key="1">
    <citation type="journal article" date="2015" name="PeerJ">
        <title>First genomic representation of candidate bacterial phylum KSB3 points to enhanced environmental sensing as a trigger of wastewater bulking.</title>
        <authorList>
            <person name="Sekiguchi Y."/>
            <person name="Ohashi A."/>
            <person name="Parks D.H."/>
            <person name="Yamauchi T."/>
            <person name="Tyson G.W."/>
            <person name="Hugenholtz P."/>
        </authorList>
    </citation>
    <scope>NUCLEOTIDE SEQUENCE [LARGE SCALE GENOMIC DNA]</scope>
</reference>
<dbReference type="SUPFAM" id="SSF52218">
    <property type="entry name" value="Flavoproteins"/>
    <property type="match status" value="1"/>
</dbReference>
<evidence type="ECO:0000313" key="5">
    <source>
        <dbReference type="Proteomes" id="UP000030700"/>
    </source>
</evidence>
<keyword evidence="2" id="KW-0288">FMN</keyword>